<reference evidence="3" key="1">
    <citation type="submission" date="2020-06" db="EMBL/GenBank/DDBJ databases">
        <title>Unique genomic features of the anaerobic methanotrophic archaea.</title>
        <authorList>
            <person name="Chadwick G.L."/>
            <person name="Skennerton C.T."/>
            <person name="Laso-Perez R."/>
            <person name="Leu A.O."/>
            <person name="Speth D.R."/>
            <person name="Yu H."/>
            <person name="Morgan-Lang C."/>
            <person name="Hatzenpichler R."/>
            <person name="Goudeau D."/>
            <person name="Malmstrom R."/>
            <person name="Brazelton W.J."/>
            <person name="Woyke T."/>
            <person name="Hallam S.J."/>
            <person name="Tyson G.W."/>
            <person name="Wegener G."/>
            <person name="Boetius A."/>
            <person name="Orphan V."/>
        </authorList>
    </citation>
    <scope>NUCLEOTIDE SEQUENCE</scope>
</reference>
<dbReference type="AlphaFoldDB" id="A0A7G9YUC3"/>
<keyword evidence="1" id="KW-0812">Transmembrane</keyword>
<feature type="transmembrane region" description="Helical" evidence="1">
    <location>
        <begin position="219"/>
        <end position="243"/>
    </location>
</feature>
<proteinExistence type="predicted"/>
<evidence type="ECO:0000313" key="3">
    <source>
        <dbReference type="EMBL" id="QNO51607.1"/>
    </source>
</evidence>
<dbReference type="EMBL" id="MT631474">
    <property type="protein sequence ID" value="QNO51607.1"/>
    <property type="molecule type" value="Genomic_DNA"/>
</dbReference>
<feature type="transmembrane region" description="Helical" evidence="1">
    <location>
        <begin position="292"/>
        <end position="312"/>
    </location>
</feature>
<feature type="transmembrane region" description="Helical" evidence="1">
    <location>
        <begin position="255"/>
        <end position="272"/>
    </location>
</feature>
<sequence>MNTAIYLVRAIILITAGVIIANVVLESNLMRKLSPLIRPFCRASNLPKECAFSLFASFFNPTAGKSTLAGFYHEGKIGDKETILTVVMCTFPIVIGESLLRVQAPIALVLLGPFIGSIYISLNLFSSFLQTFAAFIYSKSRFPPQKDVEVEINVAITKTSQNQSEQLKTALKKSFTTLKKIIPVMVVAFLSIFFLLEFKPDVMNYISLFFDPVLKILDLPGECITALIADLAHFSAGYATVAALLTKGVITAKQAILTLLIGSMLIITVTYLKYSISTNISLFGKLGVKITVINYMSSMISKFIIILLVVIVM</sequence>
<accession>A0A7G9YUC3</accession>
<organism evidence="3">
    <name type="scientific">Candidatus Methanophagaceae archaeon ANME-1 ERB6</name>
    <dbReference type="NCBI Taxonomy" id="2759912"/>
    <lineage>
        <taxon>Archaea</taxon>
        <taxon>Methanobacteriati</taxon>
        <taxon>Methanobacteriota</taxon>
        <taxon>Stenosarchaea group</taxon>
        <taxon>Methanomicrobia</taxon>
        <taxon>Candidatus Methanophagales</taxon>
        <taxon>Candidatus Methanophagaceae</taxon>
    </lineage>
</organism>
<feature type="transmembrane region" description="Helical" evidence="1">
    <location>
        <begin position="82"/>
        <end position="100"/>
    </location>
</feature>
<feature type="transmembrane region" description="Helical" evidence="1">
    <location>
        <begin position="6"/>
        <end position="25"/>
    </location>
</feature>
<protein>
    <recommendedName>
        <fullName evidence="2">Nucleoside transporter/FeoB GTPase Gate domain-containing protein</fullName>
    </recommendedName>
</protein>
<keyword evidence="1" id="KW-1133">Transmembrane helix</keyword>
<name>A0A7G9YUC3_9EURY</name>
<dbReference type="PANTHER" id="PTHR38139:SF1">
    <property type="entry name" value="NUCLEOSIDE TRANSPORTER_FEOB GTPASE GATE DOMAIN-CONTAINING PROTEIN"/>
    <property type="match status" value="1"/>
</dbReference>
<feature type="transmembrane region" description="Helical" evidence="1">
    <location>
        <begin position="106"/>
        <end position="137"/>
    </location>
</feature>
<dbReference type="InterPro" id="IPR011642">
    <property type="entry name" value="Gate_dom"/>
</dbReference>
<feature type="transmembrane region" description="Helical" evidence="1">
    <location>
        <begin position="181"/>
        <end position="199"/>
    </location>
</feature>
<keyword evidence="1" id="KW-0472">Membrane</keyword>
<dbReference type="PANTHER" id="PTHR38139">
    <property type="entry name" value="GATE DOMAIN-CONTAINING PROTEIN"/>
    <property type="match status" value="1"/>
</dbReference>
<dbReference type="Pfam" id="PF07670">
    <property type="entry name" value="Gate"/>
    <property type="match status" value="1"/>
</dbReference>
<evidence type="ECO:0000259" key="2">
    <source>
        <dbReference type="Pfam" id="PF07670"/>
    </source>
</evidence>
<dbReference type="InterPro" id="IPR038880">
    <property type="entry name" value="MJ0871-like"/>
</dbReference>
<feature type="domain" description="Nucleoside transporter/FeoB GTPase Gate" evidence="2">
    <location>
        <begin position="8"/>
        <end position="97"/>
    </location>
</feature>
<gene>
    <name evidence="3" type="ORF">JFJFMGFI_00006</name>
</gene>
<evidence type="ECO:0000256" key="1">
    <source>
        <dbReference type="SAM" id="Phobius"/>
    </source>
</evidence>